<feature type="transmembrane region" description="Helical" evidence="1">
    <location>
        <begin position="31"/>
        <end position="51"/>
    </location>
</feature>
<dbReference type="InterPro" id="IPR032307">
    <property type="entry name" value="PepSY_TM-like_2"/>
</dbReference>
<protein>
    <recommendedName>
        <fullName evidence="4">PepSY-associated TM region</fullName>
    </recommendedName>
</protein>
<feature type="transmembrane region" description="Helical" evidence="1">
    <location>
        <begin position="164"/>
        <end position="186"/>
    </location>
</feature>
<dbReference type="Pfam" id="PF16357">
    <property type="entry name" value="PepSY_TM_like_2"/>
    <property type="match status" value="1"/>
</dbReference>
<name>A0A1M5KAI0_9GAMM</name>
<evidence type="ECO:0000313" key="2">
    <source>
        <dbReference type="EMBL" id="SHG49792.1"/>
    </source>
</evidence>
<keyword evidence="1" id="KW-0472">Membrane</keyword>
<gene>
    <name evidence="2" type="ORF">SAMN04488068_0449</name>
</gene>
<organism evidence="2 3">
    <name type="scientific">Hydrocarboniphaga daqingensis</name>
    <dbReference type="NCBI Taxonomy" id="490188"/>
    <lineage>
        <taxon>Bacteria</taxon>
        <taxon>Pseudomonadati</taxon>
        <taxon>Pseudomonadota</taxon>
        <taxon>Gammaproteobacteria</taxon>
        <taxon>Nevskiales</taxon>
        <taxon>Nevskiaceae</taxon>
        <taxon>Hydrocarboniphaga</taxon>
    </lineage>
</organism>
<dbReference type="STRING" id="490188.SAMN04488068_0449"/>
<dbReference type="PANTHER" id="PTHR40115">
    <property type="entry name" value="INNER MEMBRANE PROTEIN WITH PEPSY TM HELIX"/>
    <property type="match status" value="1"/>
</dbReference>
<keyword evidence="1" id="KW-0812">Transmembrane</keyword>
<evidence type="ECO:0000313" key="3">
    <source>
        <dbReference type="Proteomes" id="UP000199758"/>
    </source>
</evidence>
<dbReference type="Proteomes" id="UP000199758">
    <property type="component" value="Unassembled WGS sequence"/>
</dbReference>
<dbReference type="EMBL" id="FQWZ01000001">
    <property type="protein sequence ID" value="SHG49792.1"/>
    <property type="molecule type" value="Genomic_DNA"/>
</dbReference>
<dbReference type="PANTHER" id="PTHR40115:SF1">
    <property type="entry name" value="INNER MEMBRANE PROTEIN WITH PEPSY TM HELIX"/>
    <property type="match status" value="1"/>
</dbReference>
<dbReference type="AlphaFoldDB" id="A0A1M5KAI0"/>
<evidence type="ECO:0008006" key="4">
    <source>
        <dbReference type="Google" id="ProtNLM"/>
    </source>
</evidence>
<keyword evidence="3" id="KW-1185">Reference proteome</keyword>
<reference evidence="2 3" key="1">
    <citation type="submission" date="2016-11" db="EMBL/GenBank/DDBJ databases">
        <authorList>
            <person name="Jaros S."/>
            <person name="Januszkiewicz K."/>
            <person name="Wedrychowicz H."/>
        </authorList>
    </citation>
    <scope>NUCLEOTIDE SEQUENCE [LARGE SCALE GENOMIC DNA]</scope>
    <source>
        <strain evidence="2 3">CGMCC 1.7049</strain>
    </source>
</reference>
<proteinExistence type="predicted"/>
<dbReference type="RefSeq" id="WP_245793056.1">
    <property type="nucleotide sequence ID" value="NZ_FQWZ01000001.1"/>
</dbReference>
<accession>A0A1M5KAI0</accession>
<keyword evidence="1" id="KW-1133">Transmembrane helix</keyword>
<feature type="transmembrane region" description="Helical" evidence="1">
    <location>
        <begin position="198"/>
        <end position="216"/>
    </location>
</feature>
<evidence type="ECO:0000256" key="1">
    <source>
        <dbReference type="SAM" id="Phobius"/>
    </source>
</evidence>
<sequence length="217" mass="23934">MTATATTTVAAAARRAQWRAFWLRQLYQWHWISAALSLVGMLLFAITGITLNHASQIKAQPQVQRFQAVLPPALLSALTADHAADAGELPPALQRWLTQQWSVTTAGVVPEWSDDEVYLSLPRPGGDGWLSIERASGAVEYERTDRGWVSYLNDLHKGRHTGGVWTAFLDVFAIVCLVFSISGLLLLQMQAARRPSTWPLTGLGLLIPLLLALLFIH</sequence>